<evidence type="ECO:0000256" key="6">
    <source>
        <dbReference type="SAM" id="Phobius"/>
    </source>
</evidence>
<evidence type="ECO:0000256" key="2">
    <source>
        <dbReference type="ARBA" id="ARBA00022475"/>
    </source>
</evidence>
<reference evidence="8" key="1">
    <citation type="journal article" date="2019" name="Int. J. Syst. Evol. Microbiol.">
        <title>The Global Catalogue of Microorganisms (GCM) 10K type strain sequencing project: providing services to taxonomists for standard genome sequencing and annotation.</title>
        <authorList>
            <consortium name="The Broad Institute Genomics Platform"/>
            <consortium name="The Broad Institute Genome Sequencing Center for Infectious Disease"/>
            <person name="Wu L."/>
            <person name="Ma J."/>
        </authorList>
    </citation>
    <scope>NUCLEOTIDE SEQUENCE [LARGE SCALE GENOMIC DNA]</scope>
    <source>
        <strain evidence="8">CCUG 56608</strain>
    </source>
</reference>
<evidence type="ECO:0000313" key="7">
    <source>
        <dbReference type="EMBL" id="MFD1067913.1"/>
    </source>
</evidence>
<dbReference type="EMBL" id="JBHTKK010000031">
    <property type="protein sequence ID" value="MFD1067913.1"/>
    <property type="molecule type" value="Genomic_DNA"/>
</dbReference>
<keyword evidence="2" id="KW-1003">Cell membrane</keyword>
<dbReference type="Pfam" id="PF03631">
    <property type="entry name" value="Virul_fac_BrkB"/>
    <property type="match status" value="1"/>
</dbReference>
<evidence type="ECO:0000256" key="5">
    <source>
        <dbReference type="ARBA" id="ARBA00023136"/>
    </source>
</evidence>
<evidence type="ECO:0000256" key="1">
    <source>
        <dbReference type="ARBA" id="ARBA00004651"/>
    </source>
</evidence>
<sequence length="288" mass="31480">MPRLIKQFGKDFMKRFSENNTTLLAAALAYYFLLAVFPLLIVGFAIIPYFNISPDDAVSFIGSIMPEELASTFEENIISLVDTTRGGLLTVGILGTIWSASNGINAFIKVSNQAFEVEETRSFLKARGVAILLTIGLLLAAISSIILLVFGDMIIHFLTSFIGISAGTGIILQISRVVMVILIVTLILLGLYRFAPNKRLPFRHILPGTLTASILWLVSSFAFSIYVSNFGNYSATYGSLGGIIVLMIWFFLTGIILLVGALLNSMYHQKKIDDSAKAEKETASTSEE</sequence>
<accession>A0ABW3NL53</accession>
<feature type="transmembrane region" description="Helical" evidence="6">
    <location>
        <begin position="239"/>
        <end position="263"/>
    </location>
</feature>
<feature type="transmembrane region" description="Helical" evidence="6">
    <location>
        <begin position="170"/>
        <end position="192"/>
    </location>
</feature>
<dbReference type="PIRSF" id="PIRSF035875">
    <property type="entry name" value="RNase_BN"/>
    <property type="match status" value="1"/>
</dbReference>
<evidence type="ECO:0000256" key="3">
    <source>
        <dbReference type="ARBA" id="ARBA00022692"/>
    </source>
</evidence>
<dbReference type="PANTHER" id="PTHR30213:SF0">
    <property type="entry name" value="UPF0761 MEMBRANE PROTEIN YIHY"/>
    <property type="match status" value="1"/>
</dbReference>
<proteinExistence type="predicted"/>
<dbReference type="NCBIfam" id="TIGR00765">
    <property type="entry name" value="yihY_not_rbn"/>
    <property type="match status" value="1"/>
</dbReference>
<organism evidence="7 8">
    <name type="scientific">Oceanobacillus locisalsi</name>
    <dbReference type="NCBI Taxonomy" id="546107"/>
    <lineage>
        <taxon>Bacteria</taxon>
        <taxon>Bacillati</taxon>
        <taxon>Bacillota</taxon>
        <taxon>Bacilli</taxon>
        <taxon>Bacillales</taxon>
        <taxon>Bacillaceae</taxon>
        <taxon>Oceanobacillus</taxon>
    </lineage>
</organism>
<dbReference type="PANTHER" id="PTHR30213">
    <property type="entry name" value="INNER MEMBRANE PROTEIN YHJD"/>
    <property type="match status" value="1"/>
</dbReference>
<keyword evidence="5 6" id="KW-0472">Membrane</keyword>
<protein>
    <submittedName>
        <fullName evidence="7">YihY/virulence factor BrkB family protein</fullName>
    </submittedName>
</protein>
<dbReference type="RefSeq" id="WP_379594111.1">
    <property type="nucleotide sequence ID" value="NZ_JBHTKK010000031.1"/>
</dbReference>
<keyword evidence="8" id="KW-1185">Reference proteome</keyword>
<feature type="transmembrane region" description="Helical" evidence="6">
    <location>
        <begin position="88"/>
        <end position="108"/>
    </location>
</feature>
<comment type="caution">
    <text evidence="7">The sequence shown here is derived from an EMBL/GenBank/DDBJ whole genome shotgun (WGS) entry which is preliminary data.</text>
</comment>
<evidence type="ECO:0000313" key="8">
    <source>
        <dbReference type="Proteomes" id="UP001597041"/>
    </source>
</evidence>
<gene>
    <name evidence="7" type="ORF">ACFQ19_18040</name>
</gene>
<keyword evidence="3 6" id="KW-0812">Transmembrane</keyword>
<evidence type="ECO:0000256" key="4">
    <source>
        <dbReference type="ARBA" id="ARBA00022989"/>
    </source>
</evidence>
<dbReference type="Proteomes" id="UP001597041">
    <property type="component" value="Unassembled WGS sequence"/>
</dbReference>
<dbReference type="InterPro" id="IPR017039">
    <property type="entry name" value="Virul_fac_BrkB"/>
</dbReference>
<name>A0ABW3NL53_9BACI</name>
<comment type="subcellular location">
    <subcellularLocation>
        <location evidence="1">Cell membrane</location>
        <topology evidence="1">Multi-pass membrane protein</topology>
    </subcellularLocation>
</comment>
<feature type="transmembrane region" description="Helical" evidence="6">
    <location>
        <begin position="204"/>
        <end position="227"/>
    </location>
</feature>
<feature type="transmembrane region" description="Helical" evidence="6">
    <location>
        <begin position="129"/>
        <end position="150"/>
    </location>
</feature>
<keyword evidence="4 6" id="KW-1133">Transmembrane helix</keyword>
<feature type="transmembrane region" description="Helical" evidence="6">
    <location>
        <begin position="21"/>
        <end position="50"/>
    </location>
</feature>